<keyword evidence="2" id="KW-1133">Transmembrane helix</keyword>
<dbReference type="InterPro" id="IPR021424">
    <property type="entry name" value="PorA"/>
</dbReference>
<gene>
    <name evidence="3" type="ORF">EFY87_02515</name>
</gene>
<reference evidence="3 4" key="1">
    <citation type="submission" date="2018-11" db="EMBL/GenBank/DDBJ databases">
        <title>Draft genome of Simplicispira Flexivirga sp. BO-16.</title>
        <authorList>
            <person name="Im W.T."/>
        </authorList>
    </citation>
    <scope>NUCLEOTIDE SEQUENCE [LARGE SCALE GENOMIC DNA]</scope>
    <source>
        <strain evidence="3 4">BO-16</strain>
    </source>
</reference>
<protein>
    <submittedName>
        <fullName evidence="3">DUF3068 domain-containing protein</fullName>
    </submittedName>
</protein>
<proteinExistence type="predicted"/>
<evidence type="ECO:0000313" key="3">
    <source>
        <dbReference type="EMBL" id="RNI24608.1"/>
    </source>
</evidence>
<dbReference type="Proteomes" id="UP000271678">
    <property type="component" value="Unassembled WGS sequence"/>
</dbReference>
<feature type="transmembrane region" description="Helical" evidence="2">
    <location>
        <begin position="27"/>
        <end position="48"/>
    </location>
</feature>
<organism evidence="3 4">
    <name type="scientific">Flexivirga caeni</name>
    <dbReference type="NCBI Taxonomy" id="2294115"/>
    <lineage>
        <taxon>Bacteria</taxon>
        <taxon>Bacillati</taxon>
        <taxon>Actinomycetota</taxon>
        <taxon>Actinomycetes</taxon>
        <taxon>Micrococcales</taxon>
        <taxon>Dermacoccaceae</taxon>
        <taxon>Flexivirga</taxon>
    </lineage>
</organism>
<dbReference type="EMBL" id="RJJQ01000002">
    <property type="protein sequence ID" value="RNI24608.1"/>
    <property type="molecule type" value="Genomic_DNA"/>
</dbReference>
<name>A0A3M9MIW7_9MICO</name>
<keyword evidence="2" id="KW-0812">Transmembrane</keyword>
<dbReference type="Pfam" id="PF11271">
    <property type="entry name" value="PorA"/>
    <property type="match status" value="1"/>
</dbReference>
<dbReference type="AlphaFoldDB" id="A0A3M9MIW7"/>
<accession>A0A3M9MIW7</accession>
<feature type="compositionally biased region" description="Acidic residues" evidence="1">
    <location>
        <begin position="344"/>
        <end position="360"/>
    </location>
</feature>
<feature type="region of interest" description="Disordered" evidence="1">
    <location>
        <begin position="334"/>
        <end position="374"/>
    </location>
</feature>
<evidence type="ECO:0000256" key="2">
    <source>
        <dbReference type="SAM" id="Phobius"/>
    </source>
</evidence>
<feature type="transmembrane region" description="Helical" evidence="2">
    <location>
        <begin position="303"/>
        <end position="326"/>
    </location>
</feature>
<keyword evidence="2" id="KW-0472">Membrane</keyword>
<evidence type="ECO:0000256" key="1">
    <source>
        <dbReference type="SAM" id="MobiDB-lite"/>
    </source>
</evidence>
<sequence length="374" mass="41009">MTQVARLMLLSGKFQFTPEVQTVRKSAIVIGFGAFFITMALLLKFYAFDKLAVIPIDQNSQQVAVDNNAYIFDAGSLKFYHTTLTTTIGAVGQKEQSQQFGHNSVIFSKWQYSSIPQTKTAQTAFTEKFAVNRHTGKVIPWSGDSENGKAIEHTGYTVKFPFGTQKTTYPYWDVSIERSMQMKYAGTDTIDGLTVYRFEGTVPRQPLVSSPAKEVPGFLFGGAQNSPGVKATYSYANDRTIWVEPETGAFIKVRENQQQWLTDVKTGKSVNVLKTSSVFNNATVTQNVHDYKGKAAQLKALKIAPWILGILGILLLIGGIVMALLLGRGAARSEAAESRADEPAATEESDDSDDDSDDETQGGGVADLLNRPEE</sequence>
<comment type="caution">
    <text evidence="3">The sequence shown here is derived from an EMBL/GenBank/DDBJ whole genome shotgun (WGS) entry which is preliminary data.</text>
</comment>
<evidence type="ECO:0000313" key="4">
    <source>
        <dbReference type="Proteomes" id="UP000271678"/>
    </source>
</evidence>
<keyword evidence="4" id="KW-1185">Reference proteome</keyword>